<accession>A0A8S1QM48</accession>
<keyword evidence="2" id="KW-1185">Reference proteome</keyword>
<name>A0A8S1QM48_PARPR</name>
<evidence type="ECO:0000313" key="2">
    <source>
        <dbReference type="Proteomes" id="UP000688137"/>
    </source>
</evidence>
<evidence type="ECO:0000313" key="1">
    <source>
        <dbReference type="EMBL" id="CAD8116783.1"/>
    </source>
</evidence>
<reference evidence="1" key="1">
    <citation type="submission" date="2021-01" db="EMBL/GenBank/DDBJ databases">
        <authorList>
            <consortium name="Genoscope - CEA"/>
            <person name="William W."/>
        </authorList>
    </citation>
    <scope>NUCLEOTIDE SEQUENCE</scope>
</reference>
<comment type="caution">
    <text evidence="1">The sequence shown here is derived from an EMBL/GenBank/DDBJ whole genome shotgun (WGS) entry which is preliminary data.</text>
</comment>
<protein>
    <submittedName>
        <fullName evidence="1">Uncharacterized protein</fullName>
    </submittedName>
</protein>
<proteinExistence type="predicted"/>
<organism evidence="1 2">
    <name type="scientific">Paramecium primaurelia</name>
    <dbReference type="NCBI Taxonomy" id="5886"/>
    <lineage>
        <taxon>Eukaryota</taxon>
        <taxon>Sar</taxon>
        <taxon>Alveolata</taxon>
        <taxon>Ciliophora</taxon>
        <taxon>Intramacronucleata</taxon>
        <taxon>Oligohymenophorea</taxon>
        <taxon>Peniculida</taxon>
        <taxon>Parameciidae</taxon>
        <taxon>Paramecium</taxon>
    </lineage>
</organism>
<dbReference type="AlphaFoldDB" id="A0A8S1QM48"/>
<dbReference type="EMBL" id="CAJJDM010000190">
    <property type="protein sequence ID" value="CAD8116783.1"/>
    <property type="molecule type" value="Genomic_DNA"/>
</dbReference>
<dbReference type="Proteomes" id="UP000688137">
    <property type="component" value="Unassembled WGS sequence"/>
</dbReference>
<gene>
    <name evidence="1" type="ORF">PPRIM_AZ9-3.1.T1810007</name>
</gene>
<sequence length="182" mass="21531">MRRMKEPQKSQSKIIQQVQHNNCIWFLSFHPFFTINCFPNWKTFIAHQSFLINLPQNNFDQLIIFFRVGITGDKINSGNSLLNFSDILDWVANNSIFKQKSKARAGSEDLENRQLAIIKSNLGLSFRHFSLSTLVIYHWQARLKISYIGTFWDTFMNNIRFQEIIKQSQLMKPQYGEVMFQK</sequence>